<dbReference type="Proteomes" id="UP000681414">
    <property type="component" value="Unassembled WGS sequence"/>
</dbReference>
<protein>
    <recommendedName>
        <fullName evidence="1">Carbohydrate kinase PfkB domain-containing protein</fullName>
    </recommendedName>
</protein>
<sequence>MQDTKQFNVHYGGAEANVGVSLANFGYDVYMVSKVPDNQLGKKAEKYMKSFGVNTDFLLRGGERLGSYYLETAMRTILQSMKFLCLLTKNQEKLFAKTVRRIMKWLWRWKHVTQIIQKKLNDTIRMS</sequence>
<reference evidence="2 3" key="1">
    <citation type="submission" date="2021-05" db="EMBL/GenBank/DDBJ databases">
        <title>Novel Bacillus species.</title>
        <authorList>
            <person name="Liu G."/>
        </authorList>
    </citation>
    <scope>NUCLEOTIDE SEQUENCE [LARGE SCALE GENOMIC DNA]</scope>
    <source>
        <strain evidence="3">FJAT-49780</strain>
    </source>
</reference>
<dbReference type="EMBL" id="JAGYPG010000002">
    <property type="protein sequence ID" value="MBS4195126.1"/>
    <property type="molecule type" value="Genomic_DNA"/>
</dbReference>
<accession>A0A942YI76</accession>
<dbReference type="Pfam" id="PF00294">
    <property type="entry name" value="PfkB"/>
    <property type="match status" value="1"/>
</dbReference>
<comment type="caution">
    <text evidence="2">The sequence shown here is derived from an EMBL/GenBank/DDBJ whole genome shotgun (WGS) entry which is preliminary data.</text>
</comment>
<evidence type="ECO:0000259" key="1">
    <source>
        <dbReference type="Pfam" id="PF00294"/>
    </source>
</evidence>
<dbReference type="RefSeq" id="WP_213124367.1">
    <property type="nucleotide sequence ID" value="NZ_JAGYPG010000002.1"/>
</dbReference>
<name>A0A942YI76_9BACI</name>
<dbReference type="InterPro" id="IPR029056">
    <property type="entry name" value="Ribokinase-like"/>
</dbReference>
<keyword evidence="3" id="KW-1185">Reference proteome</keyword>
<proteinExistence type="predicted"/>
<dbReference type="SUPFAM" id="SSF53613">
    <property type="entry name" value="Ribokinase-like"/>
    <property type="match status" value="1"/>
</dbReference>
<evidence type="ECO:0000313" key="2">
    <source>
        <dbReference type="EMBL" id="MBS4195126.1"/>
    </source>
</evidence>
<organism evidence="2 3">
    <name type="scientific">Lederbergia citri</name>
    <dbReference type="NCBI Taxonomy" id="2833580"/>
    <lineage>
        <taxon>Bacteria</taxon>
        <taxon>Bacillati</taxon>
        <taxon>Bacillota</taxon>
        <taxon>Bacilli</taxon>
        <taxon>Bacillales</taxon>
        <taxon>Bacillaceae</taxon>
        <taxon>Lederbergia</taxon>
    </lineage>
</organism>
<dbReference type="AlphaFoldDB" id="A0A942YI76"/>
<gene>
    <name evidence="2" type="ORF">KHA97_08660</name>
</gene>
<evidence type="ECO:0000313" key="3">
    <source>
        <dbReference type="Proteomes" id="UP000681414"/>
    </source>
</evidence>
<dbReference type="Gene3D" id="3.40.1190.20">
    <property type="match status" value="1"/>
</dbReference>
<dbReference type="InterPro" id="IPR011611">
    <property type="entry name" value="PfkB_dom"/>
</dbReference>
<feature type="domain" description="Carbohydrate kinase PfkB" evidence="1">
    <location>
        <begin position="4"/>
        <end position="73"/>
    </location>
</feature>